<keyword evidence="2" id="KW-0479">Metal-binding</keyword>
<dbReference type="Pfam" id="PF00355">
    <property type="entry name" value="Rieske"/>
    <property type="match status" value="1"/>
</dbReference>
<dbReference type="EMBL" id="BHYM01000089">
    <property type="protein sequence ID" value="GCE44251.1"/>
    <property type="molecule type" value="Genomic_DNA"/>
</dbReference>
<dbReference type="Proteomes" id="UP000287519">
    <property type="component" value="Unassembled WGS sequence"/>
</dbReference>
<evidence type="ECO:0000256" key="4">
    <source>
        <dbReference type="ARBA" id="ARBA00023014"/>
    </source>
</evidence>
<proteinExistence type="predicted"/>
<reference evidence="6 7" key="1">
    <citation type="submission" date="2018-11" db="EMBL/GenBank/DDBJ databases">
        <title>Microbial catabolism of amino acid.</title>
        <authorList>
            <person name="Hibi M."/>
            <person name="Ogawa J."/>
        </authorList>
    </citation>
    <scope>NUCLEOTIDE SEQUENCE [LARGE SCALE GENOMIC DNA]</scope>
    <source>
        <strain evidence="6 7">C31-06</strain>
    </source>
</reference>
<gene>
    <name evidence="6" type="ORF">Rhow_008549</name>
</gene>
<feature type="domain" description="Rieske" evidence="5">
    <location>
        <begin position="6"/>
        <end position="104"/>
    </location>
</feature>
<evidence type="ECO:0000256" key="2">
    <source>
        <dbReference type="ARBA" id="ARBA00022723"/>
    </source>
</evidence>
<dbReference type="InterPro" id="IPR017941">
    <property type="entry name" value="Rieske_2Fe-2S"/>
</dbReference>
<keyword evidence="4" id="KW-0411">Iron-sulfur</keyword>
<evidence type="ECO:0000313" key="7">
    <source>
        <dbReference type="Proteomes" id="UP000287519"/>
    </source>
</evidence>
<dbReference type="SUPFAM" id="SSF50022">
    <property type="entry name" value="ISP domain"/>
    <property type="match status" value="1"/>
</dbReference>
<keyword evidence="3" id="KW-0408">Iron</keyword>
<evidence type="ECO:0000313" key="6">
    <source>
        <dbReference type="EMBL" id="GCE44251.1"/>
    </source>
</evidence>
<dbReference type="GO" id="GO:0004497">
    <property type="term" value="F:monooxygenase activity"/>
    <property type="evidence" value="ECO:0007669"/>
    <property type="project" value="UniProtKB-ARBA"/>
</dbReference>
<dbReference type="InterPro" id="IPR036922">
    <property type="entry name" value="Rieske_2Fe-2S_sf"/>
</dbReference>
<protein>
    <submittedName>
        <fullName evidence="6">Ferredoxin, 2Fe-2S</fullName>
    </submittedName>
</protein>
<sequence>MPINEWTEALAADELPDNDIVGIKLGATKVCLARVGGDIYAINDICSHFYTRLSSGELYEDELAVQCPLHDSKFSLLDGKPHSEPAEKPVETYAVKVEEGTIYVGPRV</sequence>
<keyword evidence="1" id="KW-0001">2Fe-2S</keyword>
<comment type="caution">
    <text evidence="6">The sequence shown here is derived from an EMBL/GenBank/DDBJ whole genome shotgun (WGS) entry which is preliminary data.</text>
</comment>
<dbReference type="Gene3D" id="2.102.10.10">
    <property type="entry name" value="Rieske [2Fe-2S] iron-sulphur domain"/>
    <property type="match status" value="1"/>
</dbReference>
<dbReference type="PROSITE" id="PS51296">
    <property type="entry name" value="RIESKE"/>
    <property type="match status" value="1"/>
</dbReference>
<name>A0A402CKV4_RHOWR</name>
<dbReference type="OrthoDB" id="147178at2"/>
<dbReference type="GO" id="GO:0051537">
    <property type="term" value="F:2 iron, 2 sulfur cluster binding"/>
    <property type="evidence" value="ECO:0007669"/>
    <property type="project" value="UniProtKB-KW"/>
</dbReference>
<dbReference type="GO" id="GO:0046872">
    <property type="term" value="F:metal ion binding"/>
    <property type="evidence" value="ECO:0007669"/>
    <property type="project" value="UniProtKB-KW"/>
</dbReference>
<keyword evidence="7" id="KW-1185">Reference proteome</keyword>
<evidence type="ECO:0000259" key="5">
    <source>
        <dbReference type="PROSITE" id="PS51296"/>
    </source>
</evidence>
<dbReference type="GO" id="GO:0016705">
    <property type="term" value="F:oxidoreductase activity, acting on paired donors, with incorporation or reduction of molecular oxygen"/>
    <property type="evidence" value="ECO:0007669"/>
    <property type="project" value="UniProtKB-ARBA"/>
</dbReference>
<dbReference type="PANTHER" id="PTHR21496">
    <property type="entry name" value="FERREDOXIN-RELATED"/>
    <property type="match status" value="1"/>
</dbReference>
<dbReference type="CDD" id="cd03528">
    <property type="entry name" value="Rieske_RO_ferredoxin"/>
    <property type="match status" value="1"/>
</dbReference>
<accession>A0A402CKV4</accession>
<dbReference type="PANTHER" id="PTHR21496:SF23">
    <property type="entry name" value="3-PHENYLPROPIONATE_CINNAMIC ACID DIOXYGENASE FERREDOXIN SUBUNIT"/>
    <property type="match status" value="1"/>
</dbReference>
<evidence type="ECO:0000256" key="3">
    <source>
        <dbReference type="ARBA" id="ARBA00023004"/>
    </source>
</evidence>
<evidence type="ECO:0000256" key="1">
    <source>
        <dbReference type="ARBA" id="ARBA00022714"/>
    </source>
</evidence>
<dbReference type="RefSeq" id="WP_124395863.1">
    <property type="nucleotide sequence ID" value="NZ_BHYM01000089.1"/>
</dbReference>
<organism evidence="6 7">
    <name type="scientific">Rhodococcus wratislaviensis</name>
    <name type="common">Tsukamurella wratislaviensis</name>
    <dbReference type="NCBI Taxonomy" id="44752"/>
    <lineage>
        <taxon>Bacteria</taxon>
        <taxon>Bacillati</taxon>
        <taxon>Actinomycetota</taxon>
        <taxon>Actinomycetes</taxon>
        <taxon>Mycobacteriales</taxon>
        <taxon>Nocardiaceae</taxon>
        <taxon>Rhodococcus</taxon>
    </lineage>
</organism>
<dbReference type="AlphaFoldDB" id="A0A402CKV4"/>